<sequence>MKRDWLSSYRDQAGMTHEEVAIKANIKRQYYSMIENGNRNPSVDVAKRIGMVLNFNWIIFFDNKGNKMFPIAISSNV</sequence>
<evidence type="ECO:0000259" key="1">
    <source>
        <dbReference type="PROSITE" id="PS50943"/>
    </source>
</evidence>
<dbReference type="InterPro" id="IPR010982">
    <property type="entry name" value="Lambda_DNA-bd_dom_sf"/>
</dbReference>
<protein>
    <submittedName>
        <fullName evidence="2">Helix-turn-helix domain-containing protein</fullName>
    </submittedName>
</protein>
<feature type="domain" description="HTH cro/C1-type" evidence="1">
    <location>
        <begin position="6"/>
        <end position="60"/>
    </location>
</feature>
<dbReference type="PROSITE" id="PS50943">
    <property type="entry name" value="HTH_CROC1"/>
    <property type="match status" value="1"/>
</dbReference>
<dbReference type="Gene3D" id="1.10.260.40">
    <property type="entry name" value="lambda repressor-like DNA-binding domains"/>
    <property type="match status" value="1"/>
</dbReference>
<keyword evidence="3" id="KW-1185">Reference proteome</keyword>
<dbReference type="RefSeq" id="WP_377605366.1">
    <property type="nucleotide sequence ID" value="NZ_JBHUME010000012.1"/>
</dbReference>
<dbReference type="Proteomes" id="UP001597541">
    <property type="component" value="Unassembled WGS sequence"/>
</dbReference>
<organism evidence="2 3">
    <name type="scientific">Paenibacillus gansuensis</name>
    <dbReference type="NCBI Taxonomy" id="306542"/>
    <lineage>
        <taxon>Bacteria</taxon>
        <taxon>Bacillati</taxon>
        <taxon>Bacillota</taxon>
        <taxon>Bacilli</taxon>
        <taxon>Bacillales</taxon>
        <taxon>Paenibacillaceae</taxon>
        <taxon>Paenibacillus</taxon>
    </lineage>
</organism>
<comment type="caution">
    <text evidence="2">The sequence shown here is derived from an EMBL/GenBank/DDBJ whole genome shotgun (WGS) entry which is preliminary data.</text>
</comment>
<gene>
    <name evidence="2" type="ORF">ACFSUF_18810</name>
</gene>
<proteinExistence type="predicted"/>
<dbReference type="InterPro" id="IPR001387">
    <property type="entry name" value="Cro/C1-type_HTH"/>
</dbReference>
<evidence type="ECO:0000313" key="2">
    <source>
        <dbReference type="EMBL" id="MFD2614467.1"/>
    </source>
</evidence>
<dbReference type="SUPFAM" id="SSF47413">
    <property type="entry name" value="lambda repressor-like DNA-binding domains"/>
    <property type="match status" value="1"/>
</dbReference>
<name>A0ABW5PJE2_9BACL</name>
<dbReference type="Pfam" id="PF01381">
    <property type="entry name" value="HTH_3"/>
    <property type="match status" value="1"/>
</dbReference>
<accession>A0ABW5PJE2</accession>
<reference evidence="3" key="1">
    <citation type="journal article" date="2019" name="Int. J. Syst. Evol. Microbiol.">
        <title>The Global Catalogue of Microorganisms (GCM) 10K type strain sequencing project: providing services to taxonomists for standard genome sequencing and annotation.</title>
        <authorList>
            <consortium name="The Broad Institute Genomics Platform"/>
            <consortium name="The Broad Institute Genome Sequencing Center for Infectious Disease"/>
            <person name="Wu L."/>
            <person name="Ma J."/>
        </authorList>
    </citation>
    <scope>NUCLEOTIDE SEQUENCE [LARGE SCALE GENOMIC DNA]</scope>
    <source>
        <strain evidence="3">KCTC 3950</strain>
    </source>
</reference>
<evidence type="ECO:0000313" key="3">
    <source>
        <dbReference type="Proteomes" id="UP001597541"/>
    </source>
</evidence>
<dbReference type="CDD" id="cd00093">
    <property type="entry name" value="HTH_XRE"/>
    <property type="match status" value="1"/>
</dbReference>
<dbReference type="SMART" id="SM00530">
    <property type="entry name" value="HTH_XRE"/>
    <property type="match status" value="1"/>
</dbReference>
<dbReference type="EMBL" id="JBHUME010000012">
    <property type="protein sequence ID" value="MFD2614467.1"/>
    <property type="molecule type" value="Genomic_DNA"/>
</dbReference>